<keyword evidence="5 7" id="KW-1133">Transmembrane helix</keyword>
<dbReference type="InterPro" id="IPR023408">
    <property type="entry name" value="MscS_beta-dom_sf"/>
</dbReference>
<proteinExistence type="inferred from homology"/>
<dbReference type="PANTHER" id="PTHR30221">
    <property type="entry name" value="SMALL-CONDUCTANCE MECHANOSENSITIVE CHANNEL"/>
    <property type="match status" value="1"/>
</dbReference>
<name>A0A1H3YTM2_BIZPA</name>
<dbReference type="InterPro" id="IPR045275">
    <property type="entry name" value="MscS_archaea/bacteria_type"/>
</dbReference>
<evidence type="ECO:0000259" key="8">
    <source>
        <dbReference type="Pfam" id="PF00924"/>
    </source>
</evidence>
<dbReference type="Proteomes" id="UP000198846">
    <property type="component" value="Unassembled WGS sequence"/>
</dbReference>
<reference evidence="10 11" key="1">
    <citation type="submission" date="2016-10" db="EMBL/GenBank/DDBJ databases">
        <authorList>
            <person name="de Groot N.N."/>
        </authorList>
    </citation>
    <scope>NUCLEOTIDE SEQUENCE [LARGE SCALE GENOMIC DNA]</scope>
    <source>
        <strain evidence="10 11">DSM 23842</strain>
    </source>
</reference>
<dbReference type="RefSeq" id="WP_092133397.1">
    <property type="nucleotide sequence ID" value="NZ_FNQK01000007.1"/>
</dbReference>
<feature type="transmembrane region" description="Helical" evidence="7">
    <location>
        <begin position="30"/>
        <end position="50"/>
    </location>
</feature>
<comment type="similarity">
    <text evidence="2">Belongs to the MscS (TC 1.A.23) family.</text>
</comment>
<dbReference type="Pfam" id="PF00924">
    <property type="entry name" value="MS_channel_2nd"/>
    <property type="match status" value="1"/>
</dbReference>
<evidence type="ECO:0000313" key="11">
    <source>
        <dbReference type="Proteomes" id="UP000198846"/>
    </source>
</evidence>
<evidence type="ECO:0000256" key="2">
    <source>
        <dbReference type="ARBA" id="ARBA00008017"/>
    </source>
</evidence>
<dbReference type="InterPro" id="IPR011014">
    <property type="entry name" value="MscS_channel_TM-2"/>
</dbReference>
<evidence type="ECO:0000256" key="3">
    <source>
        <dbReference type="ARBA" id="ARBA00022475"/>
    </source>
</evidence>
<evidence type="ECO:0000256" key="1">
    <source>
        <dbReference type="ARBA" id="ARBA00004651"/>
    </source>
</evidence>
<feature type="domain" description="Mechanosensitive ion channel MscS" evidence="8">
    <location>
        <begin position="119"/>
        <end position="183"/>
    </location>
</feature>
<evidence type="ECO:0000256" key="7">
    <source>
        <dbReference type="SAM" id="Phobius"/>
    </source>
</evidence>
<dbReference type="AlphaFoldDB" id="A0A1H3YTM2"/>
<dbReference type="EMBL" id="FNQK01000007">
    <property type="protein sequence ID" value="SEA14767.1"/>
    <property type="molecule type" value="Genomic_DNA"/>
</dbReference>
<dbReference type="Pfam" id="PF21082">
    <property type="entry name" value="MS_channel_3rd"/>
    <property type="match status" value="1"/>
</dbReference>
<dbReference type="SUPFAM" id="SSF82689">
    <property type="entry name" value="Mechanosensitive channel protein MscS (YggB), C-terminal domain"/>
    <property type="match status" value="1"/>
</dbReference>
<dbReference type="Gene3D" id="3.30.70.100">
    <property type="match status" value="1"/>
</dbReference>
<dbReference type="InterPro" id="IPR049278">
    <property type="entry name" value="MS_channel_C"/>
</dbReference>
<dbReference type="OrthoDB" id="1522493at2"/>
<accession>A0A1H3YTM2</accession>
<evidence type="ECO:0000256" key="5">
    <source>
        <dbReference type="ARBA" id="ARBA00022989"/>
    </source>
</evidence>
<gene>
    <name evidence="10" type="ORF">SAMN04487990_10782</name>
</gene>
<evidence type="ECO:0000313" key="10">
    <source>
        <dbReference type="EMBL" id="SEA14767.1"/>
    </source>
</evidence>
<evidence type="ECO:0000256" key="4">
    <source>
        <dbReference type="ARBA" id="ARBA00022692"/>
    </source>
</evidence>
<protein>
    <submittedName>
        <fullName evidence="10">Mechanosensitive ion channel</fullName>
    </submittedName>
</protein>
<dbReference type="Gene3D" id="2.30.30.60">
    <property type="match status" value="1"/>
</dbReference>
<organism evidence="10 11">
    <name type="scientific">Bizionia paragorgiae</name>
    <dbReference type="NCBI Taxonomy" id="283786"/>
    <lineage>
        <taxon>Bacteria</taxon>
        <taxon>Pseudomonadati</taxon>
        <taxon>Bacteroidota</taxon>
        <taxon>Flavobacteriia</taxon>
        <taxon>Flavobacteriales</taxon>
        <taxon>Flavobacteriaceae</taxon>
        <taxon>Bizionia</taxon>
    </lineage>
</organism>
<dbReference type="InterPro" id="IPR006685">
    <property type="entry name" value="MscS_channel_2nd"/>
</dbReference>
<dbReference type="PANTHER" id="PTHR30221:SF1">
    <property type="entry name" value="SMALL-CONDUCTANCE MECHANOSENSITIVE CHANNEL"/>
    <property type="match status" value="1"/>
</dbReference>
<feature type="domain" description="Mechanosensitive ion channel MscS C-terminal" evidence="9">
    <location>
        <begin position="192"/>
        <end position="270"/>
    </location>
</feature>
<keyword evidence="3" id="KW-1003">Cell membrane</keyword>
<evidence type="ECO:0000259" key="9">
    <source>
        <dbReference type="Pfam" id="PF21082"/>
    </source>
</evidence>
<comment type="subcellular location">
    <subcellularLocation>
        <location evidence="1">Cell membrane</location>
        <topology evidence="1">Multi-pass membrane protein</topology>
    </subcellularLocation>
</comment>
<dbReference type="InterPro" id="IPR011066">
    <property type="entry name" value="MscS_channel_C_sf"/>
</dbReference>
<dbReference type="SUPFAM" id="SSF82861">
    <property type="entry name" value="Mechanosensitive channel protein MscS (YggB), transmembrane region"/>
    <property type="match status" value="1"/>
</dbReference>
<keyword evidence="11" id="KW-1185">Reference proteome</keyword>
<dbReference type="GO" id="GO:0008381">
    <property type="term" value="F:mechanosensitive monoatomic ion channel activity"/>
    <property type="evidence" value="ECO:0007669"/>
    <property type="project" value="InterPro"/>
</dbReference>
<sequence length="309" mass="34454">MLILNLASQNFSETITQSFANFYTEFTNQLPGIGMGILIVIIGTLIATWLGQFARKRIAFRTQDPLMSQFLSKALKYTLITIAIILALKAAGLGAIASGIFTAAGASAVVLGFAFKDIGQNFIAGIILAFSRPYDINDTVEIGENFGKVKALEFRYTKLKTFDGKDVYIPNSDVLTKPVTNYTEDGFFRWDFVVGIAYENNITEAKQIILETLKKEPNVITDADHQNFVVEDALDTSTVNLKVYFWVDTKDFRKMALTTKGSVIRSVKEALIAGDFYMPADIQEVKIYGAEKDFPIRISRDEIEDIKNN</sequence>
<evidence type="ECO:0000256" key="6">
    <source>
        <dbReference type="ARBA" id="ARBA00023136"/>
    </source>
</evidence>
<keyword evidence="6 7" id="KW-0472">Membrane</keyword>
<keyword evidence="4 7" id="KW-0812">Transmembrane</keyword>
<feature type="transmembrane region" description="Helical" evidence="7">
    <location>
        <begin position="70"/>
        <end position="88"/>
    </location>
</feature>
<dbReference type="SUPFAM" id="SSF50182">
    <property type="entry name" value="Sm-like ribonucleoproteins"/>
    <property type="match status" value="1"/>
</dbReference>
<dbReference type="GO" id="GO:0005886">
    <property type="term" value="C:plasma membrane"/>
    <property type="evidence" value="ECO:0007669"/>
    <property type="project" value="UniProtKB-SubCell"/>
</dbReference>
<feature type="transmembrane region" description="Helical" evidence="7">
    <location>
        <begin position="94"/>
        <end position="115"/>
    </location>
</feature>
<dbReference type="Gene3D" id="1.10.287.1260">
    <property type="match status" value="1"/>
</dbReference>
<dbReference type="InterPro" id="IPR010920">
    <property type="entry name" value="LSM_dom_sf"/>
</dbReference>